<keyword evidence="3" id="KW-1185">Reference proteome</keyword>
<gene>
    <name evidence="2" type="ORF">GCM10017567_09850</name>
</gene>
<organism evidence="2 3">
    <name type="scientific">Amycolatopsis bullii</name>
    <dbReference type="NCBI Taxonomy" id="941987"/>
    <lineage>
        <taxon>Bacteria</taxon>
        <taxon>Bacillati</taxon>
        <taxon>Actinomycetota</taxon>
        <taxon>Actinomycetes</taxon>
        <taxon>Pseudonocardiales</taxon>
        <taxon>Pseudonocardiaceae</taxon>
        <taxon>Amycolatopsis</taxon>
    </lineage>
</organism>
<dbReference type="EMBL" id="BNAW01000003">
    <property type="protein sequence ID" value="GHF97480.1"/>
    <property type="molecule type" value="Genomic_DNA"/>
</dbReference>
<evidence type="ECO:0000256" key="1">
    <source>
        <dbReference type="SAM" id="MobiDB-lite"/>
    </source>
</evidence>
<dbReference type="Proteomes" id="UP000649955">
    <property type="component" value="Unassembled WGS sequence"/>
</dbReference>
<name>A0ABQ3K2K8_9PSEU</name>
<protein>
    <submittedName>
        <fullName evidence="2">Uncharacterized protein</fullName>
    </submittedName>
</protein>
<feature type="compositionally biased region" description="Basic and acidic residues" evidence="1">
    <location>
        <begin position="119"/>
        <end position="136"/>
    </location>
</feature>
<accession>A0ABQ3K2K8</accession>
<feature type="compositionally biased region" description="Basic and acidic residues" evidence="1">
    <location>
        <begin position="48"/>
        <end position="76"/>
    </location>
</feature>
<dbReference type="RefSeq" id="WP_191306836.1">
    <property type="nucleotide sequence ID" value="NZ_BNAW01000003.1"/>
</dbReference>
<comment type="caution">
    <text evidence="2">The sequence shown here is derived from an EMBL/GenBank/DDBJ whole genome shotgun (WGS) entry which is preliminary data.</text>
</comment>
<evidence type="ECO:0000313" key="3">
    <source>
        <dbReference type="Proteomes" id="UP000649955"/>
    </source>
</evidence>
<sequence>MRTRIAVAALGTALLLGGCGAKPDDGSKVASISTPPKTGGPAAADNSGKSDEDKMRDFAKCMREHGVDMPDPKPAGDGKGMSIAIQGEGADKGKIDAAQNACKHLMPNGGEMKQPSPEELDKMRQQAKCMREHGVDMPDPDPSGKNTMRIGGPGDDPKKFEDAAKACGLGMSVHSEAGK</sequence>
<evidence type="ECO:0000313" key="2">
    <source>
        <dbReference type="EMBL" id="GHF97480.1"/>
    </source>
</evidence>
<reference evidence="3" key="1">
    <citation type="journal article" date="2019" name="Int. J. Syst. Evol. Microbiol.">
        <title>The Global Catalogue of Microorganisms (GCM) 10K type strain sequencing project: providing services to taxonomists for standard genome sequencing and annotation.</title>
        <authorList>
            <consortium name="The Broad Institute Genomics Platform"/>
            <consortium name="The Broad Institute Genome Sequencing Center for Infectious Disease"/>
            <person name="Wu L."/>
            <person name="Ma J."/>
        </authorList>
    </citation>
    <scope>NUCLEOTIDE SEQUENCE [LARGE SCALE GENOMIC DNA]</scope>
    <source>
        <strain evidence="3">CGMCC 4.7680</strain>
    </source>
</reference>
<feature type="region of interest" description="Disordered" evidence="1">
    <location>
        <begin position="19"/>
        <end position="160"/>
    </location>
</feature>
<proteinExistence type="predicted"/>
<dbReference type="PROSITE" id="PS51257">
    <property type="entry name" value="PROKAR_LIPOPROTEIN"/>
    <property type="match status" value="1"/>
</dbReference>